<evidence type="ECO:0000259" key="1">
    <source>
        <dbReference type="Pfam" id="PF09359"/>
    </source>
</evidence>
<dbReference type="AlphaFoldDB" id="A0A2H1K0G9"/>
<dbReference type="RefSeq" id="WP_101620924.1">
    <property type="nucleotide sequence ID" value="NZ_FXZE01000012.1"/>
</dbReference>
<feature type="domain" description="VTC" evidence="1">
    <location>
        <begin position="64"/>
        <end position="269"/>
    </location>
</feature>
<name>A0A2H1K0G9_9MICO</name>
<dbReference type="CDD" id="cd07750">
    <property type="entry name" value="PolyPPase_VTC_like"/>
    <property type="match status" value="1"/>
</dbReference>
<dbReference type="GO" id="GO:0006799">
    <property type="term" value="P:polyphosphate biosynthetic process"/>
    <property type="evidence" value="ECO:0007669"/>
    <property type="project" value="UniProtKB-ARBA"/>
</dbReference>
<reference evidence="3" key="1">
    <citation type="submission" date="2017-03" db="EMBL/GenBank/DDBJ databases">
        <authorList>
            <person name="Monnet C."/>
        </authorList>
    </citation>
    <scope>NUCLEOTIDE SEQUENCE [LARGE SCALE GENOMIC DNA]</scope>
    <source>
        <strain evidence="3">P10</strain>
    </source>
</reference>
<keyword evidence="3" id="KW-1185">Reference proteome</keyword>
<sequence>MTLADHSLAEAVSGRAAADMGSADMGSVCMGSASMGTGGLDAQLERIEPISLGQLNEQARLMTRIDRKYFLPRDLFVSLLRATENEFKVLQIGQKKRFEYRTIYFDSPQFRFFRDHVQGRRHRFKVRTRTYMETGTCHLEVKSKGYRGQTVKERIAHPIDSPGTLSESDHDFIDSIIGGGSGRTVSANQLEPVLETIYDRITLCHDQQRLTCDLDIRAINDEGRHDGPHDVLVETKSAGGGGVWDTLLKQRGVRPHKVSKYCVAASLLYPELPSNPWKQTIKRYFA</sequence>
<evidence type="ECO:0000313" key="3">
    <source>
        <dbReference type="Proteomes" id="UP000234342"/>
    </source>
</evidence>
<dbReference type="InterPro" id="IPR042267">
    <property type="entry name" value="VTC_sf"/>
</dbReference>
<dbReference type="SUPFAM" id="SSF55154">
    <property type="entry name" value="CYTH-like phosphatases"/>
    <property type="match status" value="1"/>
</dbReference>
<accession>A0A2H1K0G9</accession>
<evidence type="ECO:0000313" key="2">
    <source>
        <dbReference type="EMBL" id="SMX93213.1"/>
    </source>
</evidence>
<dbReference type="Pfam" id="PF09359">
    <property type="entry name" value="VTC"/>
    <property type="match status" value="1"/>
</dbReference>
<gene>
    <name evidence="2" type="ORF">BANT10_02557</name>
</gene>
<dbReference type="Gene3D" id="3.20.100.30">
    <property type="entry name" value="VTC, catalytic tunnel domain"/>
    <property type="match status" value="1"/>
</dbReference>
<dbReference type="EMBL" id="FXZE01000012">
    <property type="protein sequence ID" value="SMX93213.1"/>
    <property type="molecule type" value="Genomic_DNA"/>
</dbReference>
<organism evidence="2 3">
    <name type="scientific">Brevibacterium antiquum</name>
    <dbReference type="NCBI Taxonomy" id="234835"/>
    <lineage>
        <taxon>Bacteria</taxon>
        <taxon>Bacillati</taxon>
        <taxon>Actinomycetota</taxon>
        <taxon>Actinomycetes</taxon>
        <taxon>Micrococcales</taxon>
        <taxon>Brevibacteriaceae</taxon>
        <taxon>Brevibacterium</taxon>
    </lineage>
</organism>
<dbReference type="InterPro" id="IPR033469">
    <property type="entry name" value="CYTH-like_dom_sf"/>
</dbReference>
<dbReference type="InterPro" id="IPR018966">
    <property type="entry name" value="VTC_domain"/>
</dbReference>
<protein>
    <submittedName>
        <fullName evidence="2">VTC domain-containing protein</fullName>
    </submittedName>
</protein>
<proteinExistence type="predicted"/>
<dbReference type="Proteomes" id="UP000234342">
    <property type="component" value="Unassembled WGS sequence"/>
</dbReference>